<protein>
    <submittedName>
        <fullName evidence="1">Uncharacterized protein</fullName>
    </submittedName>
</protein>
<organism evidence="1 2">
    <name type="scientific">Heyndrickxia coagulans</name>
    <name type="common">Weizmannia coagulans</name>
    <dbReference type="NCBI Taxonomy" id="1398"/>
    <lineage>
        <taxon>Bacteria</taxon>
        <taxon>Bacillati</taxon>
        <taxon>Bacillota</taxon>
        <taxon>Bacilli</taxon>
        <taxon>Bacillales</taxon>
        <taxon>Bacillaceae</taxon>
        <taxon>Heyndrickxia</taxon>
    </lineage>
</organism>
<comment type="caution">
    <text evidence="1">The sequence shown here is derived from an EMBL/GenBank/DDBJ whole genome shotgun (WGS) entry which is preliminary data.</text>
</comment>
<dbReference type="RefSeq" id="WP_061575824.1">
    <property type="nucleotide sequence ID" value="NZ_JAABON010000051.1"/>
</dbReference>
<dbReference type="AlphaFoldDB" id="A0A150JT81"/>
<accession>A0A150JT81</accession>
<reference evidence="1 2" key="1">
    <citation type="submission" date="2016-01" db="EMBL/GenBank/DDBJ databases">
        <title>Genome Sequences of Twelve Sporeforming Bacillus Species Isolated from Foods.</title>
        <authorList>
            <person name="Berendsen E.M."/>
            <person name="Wells-Bennik M.H."/>
            <person name="Krawcyk A.O."/>
            <person name="De Jong A."/>
            <person name="Holsappel S."/>
            <person name="Eijlander R.T."/>
            <person name="Kuipers O.P."/>
        </authorList>
    </citation>
    <scope>NUCLEOTIDE SEQUENCE [LARGE SCALE GENOMIC DNA]</scope>
    <source>
        <strain evidence="1 2">B4099</strain>
    </source>
</reference>
<dbReference type="Proteomes" id="UP000075304">
    <property type="component" value="Unassembled WGS sequence"/>
</dbReference>
<sequence>MKLFMEYILEEIEKIGMQQGYKVSLSQKKDEQNYIRGVMQFFDGGFDIYYALIFSFPENHPKLQYTFWVLNQTGNRAVIEKDGSGEKMMETVKETALKEIHVNLMEGGEIRHLLKELKQTIGTCPQ</sequence>
<dbReference type="EMBL" id="LQYI01000168">
    <property type="protein sequence ID" value="KYC60479.1"/>
    <property type="molecule type" value="Genomic_DNA"/>
</dbReference>
<evidence type="ECO:0000313" key="2">
    <source>
        <dbReference type="Proteomes" id="UP000075304"/>
    </source>
</evidence>
<proteinExistence type="predicted"/>
<gene>
    <name evidence="1" type="ORF">B4099_2233</name>
</gene>
<evidence type="ECO:0000313" key="1">
    <source>
        <dbReference type="EMBL" id="KYC60479.1"/>
    </source>
</evidence>
<dbReference type="PATRIC" id="fig|1398.25.peg.1555"/>
<name>A0A150JT81_HEYCO</name>